<dbReference type="InterPro" id="IPR003010">
    <property type="entry name" value="C-N_Hydrolase"/>
</dbReference>
<dbReference type="InterPro" id="IPR036526">
    <property type="entry name" value="C-N_Hydrolase_sf"/>
</dbReference>
<feature type="chain" id="PRO_5043842472" evidence="4">
    <location>
        <begin position="16"/>
        <end position="456"/>
    </location>
</feature>
<evidence type="ECO:0000256" key="1">
    <source>
        <dbReference type="ARBA" id="ARBA00008225"/>
    </source>
</evidence>
<dbReference type="PROSITE" id="PS50263">
    <property type="entry name" value="CN_HYDROLASE"/>
    <property type="match status" value="1"/>
</dbReference>
<keyword evidence="3" id="KW-0175">Coiled coil</keyword>
<feature type="domain" description="CN hydrolase" evidence="5">
    <location>
        <begin position="1"/>
        <end position="240"/>
    </location>
</feature>
<dbReference type="PANTHER" id="PTHR10609:SF27">
    <property type="entry name" value="CN HYDROLASE DOMAIN-CONTAINING PROTEIN-RELATED"/>
    <property type="match status" value="1"/>
</dbReference>
<evidence type="ECO:0000256" key="3">
    <source>
        <dbReference type="SAM" id="Coils"/>
    </source>
</evidence>
<gene>
    <name evidence="6" type="ORF">ElyMa_002917200</name>
</gene>
<feature type="signal peptide" evidence="4">
    <location>
        <begin position="1"/>
        <end position="15"/>
    </location>
</feature>
<organism evidence="6 7">
    <name type="scientific">Elysia marginata</name>
    <dbReference type="NCBI Taxonomy" id="1093978"/>
    <lineage>
        <taxon>Eukaryota</taxon>
        <taxon>Metazoa</taxon>
        <taxon>Spiralia</taxon>
        <taxon>Lophotrochozoa</taxon>
        <taxon>Mollusca</taxon>
        <taxon>Gastropoda</taxon>
        <taxon>Heterobranchia</taxon>
        <taxon>Euthyneura</taxon>
        <taxon>Panpulmonata</taxon>
        <taxon>Sacoglossa</taxon>
        <taxon>Placobranchoidea</taxon>
        <taxon>Plakobranchidae</taxon>
        <taxon>Elysia</taxon>
    </lineage>
</organism>
<dbReference type="InterPro" id="IPR040154">
    <property type="entry name" value="Biotinidase/VNN"/>
</dbReference>
<evidence type="ECO:0000256" key="2">
    <source>
        <dbReference type="ARBA" id="ARBA00022801"/>
    </source>
</evidence>
<evidence type="ECO:0000313" key="6">
    <source>
        <dbReference type="EMBL" id="GFS04655.1"/>
    </source>
</evidence>
<sequence length="456" mass="51058">MVFICLMAAATKALSGKVNSDVRVMEVRSSTFKAAVYAHDVYIPIAPYVVSRAQALRNMEINLETYRTQVDLARQQVQRLRRAGRFELYGQEEYQFNTDVAYGPDGKFLAKYHKYNLYNEGQFDTPSNPEHAFFDTPFGRVGLATCFDILFREPIVSLVEEFNVTIIAFPTAWMDALPLLPAIGFHSSFARAHGVNLLAANIQLPLFKFDGSGLYAPDGARAFYYSKRMSPKLLVASMDVVRSPQGASSLTITPQQSVKHFFASRSSQLDEVFGVKKARGPIGDHSIADNNSTFESELFNDMYTFQALVGSSGKLQMCQGKLCCYIEYQIDTTTLNSVDEELFAFGAFDGLHTYDGNYYMQNCVLVKCADTKKKKSCGSLTTTASTVFTKISLRGEFQTKYVYPQVILSDDHDQLALTRPEAWTFDGKALETSASFSSTVLNAILLGRDYSRDKYW</sequence>
<dbReference type="GO" id="GO:0016787">
    <property type="term" value="F:hydrolase activity"/>
    <property type="evidence" value="ECO:0007669"/>
    <property type="project" value="UniProtKB-KW"/>
</dbReference>
<comment type="caution">
    <text evidence="6">The sequence shown here is derived from an EMBL/GenBank/DDBJ whole genome shotgun (WGS) entry which is preliminary data.</text>
</comment>
<dbReference type="PANTHER" id="PTHR10609">
    <property type="entry name" value="BIOTINIDASE-RELATED"/>
    <property type="match status" value="1"/>
</dbReference>
<dbReference type="SUPFAM" id="SSF56317">
    <property type="entry name" value="Carbon-nitrogen hydrolase"/>
    <property type="match status" value="1"/>
</dbReference>
<accession>A0AAV4I3Z0</accession>
<feature type="coiled-coil region" evidence="3">
    <location>
        <begin position="56"/>
        <end position="83"/>
    </location>
</feature>
<dbReference type="Pfam" id="PF19018">
    <property type="entry name" value="Vanin_C"/>
    <property type="match status" value="1"/>
</dbReference>
<proteinExistence type="inferred from homology"/>
<dbReference type="Gene3D" id="3.60.110.10">
    <property type="entry name" value="Carbon-nitrogen hydrolase"/>
    <property type="match status" value="1"/>
</dbReference>
<dbReference type="InterPro" id="IPR043957">
    <property type="entry name" value="Vanin_C"/>
</dbReference>
<keyword evidence="7" id="KW-1185">Reference proteome</keyword>
<evidence type="ECO:0000313" key="7">
    <source>
        <dbReference type="Proteomes" id="UP000762676"/>
    </source>
</evidence>
<dbReference type="AlphaFoldDB" id="A0AAV4I3Z0"/>
<dbReference type="Proteomes" id="UP000762676">
    <property type="component" value="Unassembled WGS sequence"/>
</dbReference>
<keyword evidence="2" id="KW-0378">Hydrolase</keyword>
<keyword evidence="4" id="KW-0732">Signal</keyword>
<dbReference type="Pfam" id="PF00795">
    <property type="entry name" value="CN_hydrolase"/>
    <property type="match status" value="1"/>
</dbReference>
<protein>
    <submittedName>
        <fullName evidence="6">Pantetheinase</fullName>
    </submittedName>
</protein>
<dbReference type="EMBL" id="BMAT01006032">
    <property type="protein sequence ID" value="GFS04655.1"/>
    <property type="molecule type" value="Genomic_DNA"/>
</dbReference>
<comment type="similarity">
    <text evidence="1">Belongs to the carbon-nitrogen hydrolase superfamily. BTD/VNN family.</text>
</comment>
<reference evidence="6 7" key="1">
    <citation type="journal article" date="2021" name="Elife">
        <title>Chloroplast acquisition without the gene transfer in kleptoplastic sea slugs, Plakobranchus ocellatus.</title>
        <authorList>
            <person name="Maeda T."/>
            <person name="Takahashi S."/>
            <person name="Yoshida T."/>
            <person name="Shimamura S."/>
            <person name="Takaki Y."/>
            <person name="Nagai Y."/>
            <person name="Toyoda A."/>
            <person name="Suzuki Y."/>
            <person name="Arimoto A."/>
            <person name="Ishii H."/>
            <person name="Satoh N."/>
            <person name="Nishiyama T."/>
            <person name="Hasebe M."/>
            <person name="Maruyama T."/>
            <person name="Minagawa J."/>
            <person name="Obokata J."/>
            <person name="Shigenobu S."/>
        </authorList>
    </citation>
    <scope>NUCLEOTIDE SEQUENCE [LARGE SCALE GENOMIC DNA]</scope>
</reference>
<evidence type="ECO:0000256" key="4">
    <source>
        <dbReference type="SAM" id="SignalP"/>
    </source>
</evidence>
<evidence type="ECO:0000259" key="5">
    <source>
        <dbReference type="PROSITE" id="PS50263"/>
    </source>
</evidence>
<name>A0AAV4I3Z0_9GAST</name>